<feature type="non-terminal residue" evidence="2">
    <location>
        <position position="1"/>
    </location>
</feature>
<evidence type="ECO:0000256" key="1">
    <source>
        <dbReference type="SAM" id="MobiDB-lite"/>
    </source>
</evidence>
<proteinExistence type="predicted"/>
<keyword evidence="3" id="KW-1185">Reference proteome</keyword>
<dbReference type="Proteomes" id="UP000742024">
    <property type="component" value="Unassembled WGS sequence"/>
</dbReference>
<organism evidence="2 3">
    <name type="scientific">Claviceps arundinis</name>
    <dbReference type="NCBI Taxonomy" id="1623583"/>
    <lineage>
        <taxon>Eukaryota</taxon>
        <taxon>Fungi</taxon>
        <taxon>Dikarya</taxon>
        <taxon>Ascomycota</taxon>
        <taxon>Pezizomycotina</taxon>
        <taxon>Sordariomycetes</taxon>
        <taxon>Hypocreomycetidae</taxon>
        <taxon>Hypocreales</taxon>
        <taxon>Clavicipitaceae</taxon>
        <taxon>Claviceps</taxon>
    </lineage>
</organism>
<gene>
    <name evidence="2" type="ORF">E4U57_007733</name>
</gene>
<evidence type="ECO:0000313" key="3">
    <source>
        <dbReference type="Proteomes" id="UP000742024"/>
    </source>
</evidence>
<accession>A0ABQ7P0X5</accession>
<evidence type="ECO:0000313" key="2">
    <source>
        <dbReference type="EMBL" id="KAG5950449.1"/>
    </source>
</evidence>
<comment type="caution">
    <text evidence="2">The sequence shown here is derived from an EMBL/GenBank/DDBJ whole genome shotgun (WGS) entry which is preliminary data.</text>
</comment>
<feature type="region of interest" description="Disordered" evidence="1">
    <location>
        <begin position="1"/>
        <end position="36"/>
    </location>
</feature>
<name>A0ABQ7P0X5_9HYPO</name>
<reference evidence="2 3" key="1">
    <citation type="journal article" date="2020" name="bioRxiv">
        <title>Whole genome comparisons of ergot fungi reveals the divergence and evolution of species within the genus Claviceps are the result of varying mechanisms driving genome evolution and host range expansion.</title>
        <authorList>
            <person name="Wyka S.A."/>
            <person name="Mondo S.J."/>
            <person name="Liu M."/>
            <person name="Dettman J."/>
            <person name="Nalam V."/>
            <person name="Broders K.D."/>
        </authorList>
    </citation>
    <scope>NUCLEOTIDE SEQUENCE [LARGE SCALE GENOMIC DNA]</scope>
    <source>
        <strain evidence="2 3">LM583</strain>
    </source>
</reference>
<dbReference type="EMBL" id="SRPR01000823">
    <property type="protein sequence ID" value="KAG5950449.1"/>
    <property type="molecule type" value="Genomic_DNA"/>
</dbReference>
<sequence>SLTLRKPATPKGTSGPGGLSARGAGNSGEVKPAASSGARQLGVQCLQAEEWKHTYFVCE</sequence>
<protein>
    <submittedName>
        <fullName evidence="2">Uncharacterized protein</fullName>
    </submittedName>
</protein>
<feature type="non-terminal residue" evidence="2">
    <location>
        <position position="59"/>
    </location>
</feature>